<dbReference type="Pfam" id="PF11951">
    <property type="entry name" value="Fungal_trans_2"/>
    <property type="match status" value="1"/>
</dbReference>
<dbReference type="EMBL" id="CAWUHD010000136">
    <property type="protein sequence ID" value="CAK7234659.1"/>
    <property type="molecule type" value="Genomic_DNA"/>
</dbReference>
<keyword evidence="4" id="KW-1185">Reference proteome</keyword>
<dbReference type="PANTHER" id="PTHR38111:SF6">
    <property type="entry name" value="FINGER DOMAIN PROTEIN, PUTATIVE (AFU_ORTHOLOGUE AFUA_8G01940)-RELATED"/>
    <property type="match status" value="1"/>
</dbReference>
<gene>
    <name evidence="3" type="ORF">SEUCBS140593_009018</name>
</gene>
<proteinExistence type="predicted"/>
<sequence>MSFSFVNYEGPDVPQDPGVRTLIRRQAMRDVGLDRRARGGYGQANLRQVPVFVDELVDRTIVESHAVLMVDDQSNKPRQKKKSKGKPRRTGGIKNPTPPSSSSASASSLYTLSPPSCLLTTATSPLHPFLPASISYPDSATTEQFTLLLNLVPLTGLRLGIGKLSTFKSDLLQARNWAGSPPTSLDLGNPKLAHFITSHYADVPALRYATDCVTAQLRQVQLRSKGIDISPPRGQDPLLLYNKALRAVQAALEDDTQRLTEETLCATELLAVFELLNENVPSWMHHAGGAAQLIQIRGAHRFRSESGTALFMAHIGTTVMDAFLRNKACFLEETGWKELMRTVIREDPPLVNLQDLSVAIWSHIVTGPGKFKAVTDAIAGKRPPHEGTRETIIIYLQDDRASLLGWMERAKQLPGLRNSDFEIDEYGILFPRLEFEQGDASLDRLTRLSLWGTNIMCRILKTRLLIAMAPARFRELEEECQYLAQKIKDLEQVASLKNGTGLSDGMGGLLQTAFISQNSWIVRGVIETMEIWGQVSDSVEEGDTMIEQWKFEAWCKAIGRKMPRAAT</sequence>
<dbReference type="InterPro" id="IPR053178">
    <property type="entry name" value="Osmoadaptation_assoc"/>
</dbReference>
<name>A0ABP0CU05_9PEZI</name>
<keyword evidence="1" id="KW-0539">Nucleus</keyword>
<feature type="region of interest" description="Disordered" evidence="2">
    <location>
        <begin position="70"/>
        <end position="108"/>
    </location>
</feature>
<evidence type="ECO:0000256" key="2">
    <source>
        <dbReference type="SAM" id="MobiDB-lite"/>
    </source>
</evidence>
<feature type="compositionally biased region" description="Basic residues" evidence="2">
    <location>
        <begin position="77"/>
        <end position="91"/>
    </location>
</feature>
<dbReference type="InterPro" id="IPR021858">
    <property type="entry name" value="Fun_TF"/>
</dbReference>
<evidence type="ECO:0000313" key="4">
    <source>
        <dbReference type="Proteomes" id="UP001642482"/>
    </source>
</evidence>
<organism evidence="3 4">
    <name type="scientific">Sporothrix eucalyptigena</name>
    <dbReference type="NCBI Taxonomy" id="1812306"/>
    <lineage>
        <taxon>Eukaryota</taxon>
        <taxon>Fungi</taxon>
        <taxon>Dikarya</taxon>
        <taxon>Ascomycota</taxon>
        <taxon>Pezizomycotina</taxon>
        <taxon>Sordariomycetes</taxon>
        <taxon>Sordariomycetidae</taxon>
        <taxon>Ophiostomatales</taxon>
        <taxon>Ophiostomataceae</taxon>
        <taxon>Sporothrix</taxon>
    </lineage>
</organism>
<reference evidence="3 4" key="1">
    <citation type="submission" date="2024-01" db="EMBL/GenBank/DDBJ databases">
        <authorList>
            <person name="Allen C."/>
            <person name="Tagirdzhanova G."/>
        </authorList>
    </citation>
    <scope>NUCLEOTIDE SEQUENCE [LARGE SCALE GENOMIC DNA]</scope>
</reference>
<evidence type="ECO:0000313" key="3">
    <source>
        <dbReference type="EMBL" id="CAK7234659.1"/>
    </source>
</evidence>
<comment type="caution">
    <text evidence="3">The sequence shown here is derived from an EMBL/GenBank/DDBJ whole genome shotgun (WGS) entry which is preliminary data.</text>
</comment>
<dbReference type="PANTHER" id="PTHR38111">
    <property type="entry name" value="ZN(2)-C6 FUNGAL-TYPE DOMAIN-CONTAINING PROTEIN-RELATED"/>
    <property type="match status" value="1"/>
</dbReference>
<protein>
    <submittedName>
        <fullName evidence="3">Uncharacterized protein</fullName>
    </submittedName>
</protein>
<accession>A0ABP0CU05</accession>
<dbReference type="Proteomes" id="UP001642482">
    <property type="component" value="Unassembled WGS sequence"/>
</dbReference>
<evidence type="ECO:0000256" key="1">
    <source>
        <dbReference type="ARBA" id="ARBA00023242"/>
    </source>
</evidence>